<keyword evidence="2 8" id="KW-0812">Transmembrane</keyword>
<evidence type="ECO:0000259" key="9">
    <source>
        <dbReference type="PROSITE" id="PS50262"/>
    </source>
</evidence>
<dbReference type="Gene3D" id="1.20.1070.10">
    <property type="entry name" value="Rhodopsin 7-helix transmembrane proteins"/>
    <property type="match status" value="1"/>
</dbReference>
<keyword evidence="3 8" id="KW-1133">Transmembrane helix</keyword>
<dbReference type="PROSITE" id="PS50262">
    <property type="entry name" value="G_PROTEIN_RECEP_F1_2"/>
    <property type="match status" value="1"/>
</dbReference>
<evidence type="ECO:0000256" key="4">
    <source>
        <dbReference type="ARBA" id="ARBA00023040"/>
    </source>
</evidence>
<feature type="domain" description="G-protein coupled receptors family 1 profile" evidence="9">
    <location>
        <begin position="147"/>
        <end position="209"/>
    </location>
</feature>
<accession>A0AAD9JUW8</accession>
<keyword evidence="11" id="KW-1185">Reference proteome</keyword>
<dbReference type="Pfam" id="PF00001">
    <property type="entry name" value="7tm_1"/>
    <property type="match status" value="1"/>
</dbReference>
<evidence type="ECO:0000256" key="3">
    <source>
        <dbReference type="ARBA" id="ARBA00022989"/>
    </source>
</evidence>
<dbReference type="InterPro" id="IPR017452">
    <property type="entry name" value="GPCR_Rhodpsn_7TM"/>
</dbReference>
<proteinExistence type="predicted"/>
<keyword evidence="4" id="KW-0297">G-protein coupled receptor</keyword>
<sequence>MDDFYQNWFKEKPVTLPIKSQHLEYLYPRSEPGNIELHPEDRILNTTMASGNPTLSETMSEFASHYDYNRTLPEVGHGNASFPLLDPEEAFGTNVTDPETTTKFCTNEYCIDDDEYIDMILDYLFPKPFEWCLIAAYAVVFVIGLVGNFLVCFAVWRNRSMRTVTNYFIVNLAIADFLVVLICLPPTVLEDIYQTWYMERIGCKVVKYLQIALSPITKCPVNHDADNVSSLLGTKSLFSVILLAVLSFPNDYFRFRSEPSNIKDPLLWSMVGNDGRIPLSLKVIGKRRLKMEQELWKIAKRDKTLLNIGQLRKRTIKRLSKTIIPD</sequence>
<comment type="caution">
    <text evidence="10">The sequence shown here is derived from an EMBL/GenBank/DDBJ whole genome shotgun (WGS) entry which is preliminary data.</text>
</comment>
<evidence type="ECO:0000256" key="8">
    <source>
        <dbReference type="SAM" id="Phobius"/>
    </source>
</evidence>
<protein>
    <recommendedName>
        <fullName evidence="9">G-protein coupled receptors family 1 profile domain-containing protein</fullName>
    </recommendedName>
</protein>
<dbReference type="PANTHER" id="PTHR45695">
    <property type="entry name" value="LEUCOKININ RECEPTOR-RELATED"/>
    <property type="match status" value="1"/>
</dbReference>
<dbReference type="PANTHER" id="PTHR45695:SF15">
    <property type="entry name" value="OPSIN RH2"/>
    <property type="match status" value="1"/>
</dbReference>
<evidence type="ECO:0000256" key="7">
    <source>
        <dbReference type="ARBA" id="ARBA00023224"/>
    </source>
</evidence>
<feature type="transmembrane region" description="Helical" evidence="8">
    <location>
        <begin position="168"/>
        <end position="188"/>
    </location>
</feature>
<dbReference type="Proteomes" id="UP001208570">
    <property type="component" value="Unassembled WGS sequence"/>
</dbReference>
<evidence type="ECO:0000256" key="1">
    <source>
        <dbReference type="ARBA" id="ARBA00004141"/>
    </source>
</evidence>
<evidence type="ECO:0000256" key="2">
    <source>
        <dbReference type="ARBA" id="ARBA00022692"/>
    </source>
</evidence>
<keyword evidence="5 8" id="KW-0472">Membrane</keyword>
<gene>
    <name evidence="10" type="ORF">LSH36_149g05003</name>
</gene>
<dbReference type="SUPFAM" id="SSF81321">
    <property type="entry name" value="Family A G protein-coupled receptor-like"/>
    <property type="match status" value="1"/>
</dbReference>
<evidence type="ECO:0000256" key="5">
    <source>
        <dbReference type="ARBA" id="ARBA00023136"/>
    </source>
</evidence>
<keyword evidence="6" id="KW-0675">Receptor</keyword>
<dbReference type="GO" id="GO:0004930">
    <property type="term" value="F:G protein-coupled receptor activity"/>
    <property type="evidence" value="ECO:0007669"/>
    <property type="project" value="UniProtKB-KW"/>
</dbReference>
<dbReference type="GO" id="GO:0005886">
    <property type="term" value="C:plasma membrane"/>
    <property type="evidence" value="ECO:0007669"/>
    <property type="project" value="TreeGrafter"/>
</dbReference>
<keyword evidence="7" id="KW-0807">Transducer</keyword>
<name>A0AAD9JUW8_9ANNE</name>
<evidence type="ECO:0000313" key="11">
    <source>
        <dbReference type="Proteomes" id="UP001208570"/>
    </source>
</evidence>
<dbReference type="EMBL" id="JAODUP010000149">
    <property type="protein sequence ID" value="KAK2159646.1"/>
    <property type="molecule type" value="Genomic_DNA"/>
</dbReference>
<evidence type="ECO:0000256" key="6">
    <source>
        <dbReference type="ARBA" id="ARBA00023170"/>
    </source>
</evidence>
<evidence type="ECO:0000313" key="10">
    <source>
        <dbReference type="EMBL" id="KAK2159646.1"/>
    </source>
</evidence>
<feature type="transmembrane region" description="Helical" evidence="8">
    <location>
        <begin position="134"/>
        <end position="156"/>
    </location>
</feature>
<dbReference type="PRINTS" id="PR00237">
    <property type="entry name" value="GPCRRHODOPSN"/>
</dbReference>
<dbReference type="InterPro" id="IPR000276">
    <property type="entry name" value="GPCR_Rhodpsn"/>
</dbReference>
<reference evidence="10" key="1">
    <citation type="journal article" date="2023" name="Mol. Biol. Evol.">
        <title>Third-Generation Sequencing Reveals the Adaptive Role of the Epigenome in Three Deep-Sea Polychaetes.</title>
        <authorList>
            <person name="Perez M."/>
            <person name="Aroh O."/>
            <person name="Sun Y."/>
            <person name="Lan Y."/>
            <person name="Juniper S.K."/>
            <person name="Young C.R."/>
            <person name="Angers B."/>
            <person name="Qian P.Y."/>
        </authorList>
    </citation>
    <scope>NUCLEOTIDE SEQUENCE</scope>
    <source>
        <strain evidence="10">P08H-3</strain>
    </source>
</reference>
<dbReference type="AlphaFoldDB" id="A0AAD9JUW8"/>
<organism evidence="10 11">
    <name type="scientific">Paralvinella palmiformis</name>
    <dbReference type="NCBI Taxonomy" id="53620"/>
    <lineage>
        <taxon>Eukaryota</taxon>
        <taxon>Metazoa</taxon>
        <taxon>Spiralia</taxon>
        <taxon>Lophotrochozoa</taxon>
        <taxon>Annelida</taxon>
        <taxon>Polychaeta</taxon>
        <taxon>Sedentaria</taxon>
        <taxon>Canalipalpata</taxon>
        <taxon>Terebellida</taxon>
        <taxon>Terebelliformia</taxon>
        <taxon>Alvinellidae</taxon>
        <taxon>Paralvinella</taxon>
    </lineage>
</organism>
<comment type="subcellular location">
    <subcellularLocation>
        <location evidence="1">Membrane</location>
        <topology evidence="1">Multi-pass membrane protein</topology>
    </subcellularLocation>
</comment>